<dbReference type="InterPro" id="IPR036259">
    <property type="entry name" value="MFS_trans_sf"/>
</dbReference>
<reference evidence="10 11" key="1">
    <citation type="submission" date="2018-08" db="EMBL/GenBank/DDBJ databases">
        <title>Aphanomyces genome sequencing and annotation.</title>
        <authorList>
            <person name="Minardi D."/>
            <person name="Oidtmann B."/>
            <person name="Van Der Giezen M."/>
            <person name="Studholme D.J."/>
        </authorList>
    </citation>
    <scope>NUCLEOTIDE SEQUENCE [LARGE SCALE GENOMIC DNA]</scope>
    <source>
        <strain evidence="10 11">Da</strain>
    </source>
</reference>
<feature type="transmembrane region" description="Helical" evidence="8">
    <location>
        <begin position="375"/>
        <end position="394"/>
    </location>
</feature>
<feature type="region of interest" description="Disordered" evidence="7">
    <location>
        <begin position="651"/>
        <end position="746"/>
    </location>
</feature>
<dbReference type="Proteomes" id="UP000285430">
    <property type="component" value="Unassembled WGS sequence"/>
</dbReference>
<dbReference type="Gene3D" id="1.20.1250.20">
    <property type="entry name" value="MFS general substrate transporter like domains"/>
    <property type="match status" value="1"/>
</dbReference>
<feature type="transmembrane region" description="Helical" evidence="8">
    <location>
        <begin position="435"/>
        <end position="455"/>
    </location>
</feature>
<evidence type="ECO:0000313" key="11">
    <source>
        <dbReference type="Proteomes" id="UP000285430"/>
    </source>
</evidence>
<dbReference type="SUPFAM" id="SSF47762">
    <property type="entry name" value="PAH2 domain"/>
    <property type="match status" value="3"/>
</dbReference>
<dbReference type="PANTHER" id="PTHR12346:SF0">
    <property type="entry name" value="SIN3A, ISOFORM G"/>
    <property type="match status" value="1"/>
</dbReference>
<evidence type="ECO:0000256" key="4">
    <source>
        <dbReference type="ARBA" id="ARBA00023242"/>
    </source>
</evidence>
<feature type="compositionally biased region" description="Acidic residues" evidence="7">
    <location>
        <begin position="1533"/>
        <end position="1555"/>
    </location>
</feature>
<name>A0A3R7A6K3_APHAT</name>
<keyword evidence="2" id="KW-0678">Repressor</keyword>
<dbReference type="VEuPathDB" id="FungiDB:H257_05504"/>
<dbReference type="InterPro" id="IPR013194">
    <property type="entry name" value="HDAC_interact_dom"/>
</dbReference>
<dbReference type="SMART" id="SM00761">
    <property type="entry name" value="HDAC_interact"/>
    <property type="match status" value="1"/>
</dbReference>
<evidence type="ECO:0000256" key="3">
    <source>
        <dbReference type="ARBA" id="ARBA00022737"/>
    </source>
</evidence>
<dbReference type="Pfam" id="PF07690">
    <property type="entry name" value="MFS_1"/>
    <property type="match status" value="1"/>
</dbReference>
<evidence type="ECO:0000256" key="1">
    <source>
        <dbReference type="ARBA" id="ARBA00004123"/>
    </source>
</evidence>
<keyword evidence="3" id="KW-0677">Repeat</keyword>
<dbReference type="InterPro" id="IPR039774">
    <property type="entry name" value="Sin3-like"/>
</dbReference>
<evidence type="ECO:0000313" key="10">
    <source>
        <dbReference type="EMBL" id="RHZ15030.1"/>
    </source>
</evidence>
<evidence type="ECO:0000256" key="5">
    <source>
        <dbReference type="PROSITE-ProRule" id="PRU00810"/>
    </source>
</evidence>
<feature type="transmembrane region" description="Helical" evidence="8">
    <location>
        <begin position="400"/>
        <end position="423"/>
    </location>
</feature>
<feature type="transmembrane region" description="Helical" evidence="8">
    <location>
        <begin position="224"/>
        <end position="244"/>
    </location>
</feature>
<feature type="domain" description="Histone deacetylase interacting" evidence="9">
    <location>
        <begin position="1016"/>
        <end position="1116"/>
    </location>
</feature>
<dbReference type="GO" id="GO:0000122">
    <property type="term" value="P:negative regulation of transcription by RNA polymerase II"/>
    <property type="evidence" value="ECO:0007669"/>
    <property type="project" value="TreeGrafter"/>
</dbReference>
<dbReference type="FunFam" id="1.20.1160.11:FF:000001">
    <property type="entry name" value="Paired amphipathic helix protein Sin3"/>
    <property type="match status" value="1"/>
</dbReference>
<dbReference type="Pfam" id="PF02671">
    <property type="entry name" value="PAH"/>
    <property type="match status" value="3"/>
</dbReference>
<dbReference type="Pfam" id="PF16879">
    <property type="entry name" value="Sin3a_C"/>
    <property type="match status" value="1"/>
</dbReference>
<evidence type="ECO:0000256" key="7">
    <source>
        <dbReference type="SAM" id="MobiDB-lite"/>
    </source>
</evidence>
<dbReference type="PANTHER" id="PTHR12346">
    <property type="entry name" value="SIN3B-RELATED"/>
    <property type="match status" value="1"/>
</dbReference>
<dbReference type="InterPro" id="IPR031693">
    <property type="entry name" value="Sin3_C"/>
</dbReference>
<feature type="transmembrane region" description="Helical" evidence="8">
    <location>
        <begin position="57"/>
        <end position="78"/>
    </location>
</feature>
<evidence type="ECO:0000256" key="8">
    <source>
        <dbReference type="SAM" id="Phobius"/>
    </source>
</evidence>
<dbReference type="GO" id="GO:0022857">
    <property type="term" value="F:transmembrane transporter activity"/>
    <property type="evidence" value="ECO:0007669"/>
    <property type="project" value="InterPro"/>
</dbReference>
<dbReference type="InterPro" id="IPR036600">
    <property type="entry name" value="PAH_sf"/>
</dbReference>
<dbReference type="Pfam" id="PF08295">
    <property type="entry name" value="Sin3_corepress"/>
    <property type="match status" value="1"/>
</dbReference>
<dbReference type="InterPro" id="IPR003822">
    <property type="entry name" value="PAH"/>
</dbReference>
<dbReference type="GO" id="GO:0003714">
    <property type="term" value="F:transcription corepressor activity"/>
    <property type="evidence" value="ECO:0007669"/>
    <property type="project" value="InterPro"/>
</dbReference>
<feature type="coiled-coil region" evidence="6">
    <location>
        <begin position="1329"/>
        <end position="1356"/>
    </location>
</feature>
<feature type="transmembrane region" description="Helical" evidence="8">
    <location>
        <begin position="33"/>
        <end position="50"/>
    </location>
</feature>
<keyword evidence="8" id="KW-0472">Membrane</keyword>
<feature type="transmembrane region" description="Helical" evidence="8">
    <location>
        <begin position="148"/>
        <end position="170"/>
    </location>
</feature>
<feature type="transmembrane region" description="Helical" evidence="8">
    <location>
        <begin position="122"/>
        <end position="142"/>
    </location>
</feature>
<feature type="transmembrane region" description="Helical" evidence="8">
    <location>
        <begin position="182"/>
        <end position="204"/>
    </location>
</feature>
<feature type="transmembrane region" description="Helical" evidence="8">
    <location>
        <begin position="98"/>
        <end position="115"/>
    </location>
</feature>
<keyword evidence="6" id="KW-0175">Coiled coil</keyword>
<feature type="transmembrane region" description="Helical" evidence="8">
    <location>
        <begin position="467"/>
        <end position="486"/>
    </location>
</feature>
<keyword evidence="8" id="KW-0812">Transmembrane</keyword>
<dbReference type="GO" id="GO:0000118">
    <property type="term" value="C:histone deacetylase complex"/>
    <property type="evidence" value="ECO:0007669"/>
    <property type="project" value="TreeGrafter"/>
</dbReference>
<gene>
    <name evidence="10" type="ORF">DYB37_005380</name>
</gene>
<feature type="region of interest" description="Disordered" evidence="7">
    <location>
        <begin position="1532"/>
        <end position="1594"/>
    </location>
</feature>
<dbReference type="PROSITE" id="PS51477">
    <property type="entry name" value="PAH"/>
    <property type="match status" value="2"/>
</dbReference>
<dbReference type="InterPro" id="IPR011701">
    <property type="entry name" value="MFS"/>
</dbReference>
<evidence type="ECO:0000259" key="9">
    <source>
        <dbReference type="SMART" id="SM00761"/>
    </source>
</evidence>
<feature type="region of interest" description="Disordered" evidence="7">
    <location>
        <begin position="873"/>
        <end position="912"/>
    </location>
</feature>
<feature type="compositionally biased region" description="Basic and acidic residues" evidence="7">
    <location>
        <begin position="1556"/>
        <end position="1568"/>
    </location>
</feature>
<dbReference type="SUPFAM" id="SSF103473">
    <property type="entry name" value="MFS general substrate transporter"/>
    <property type="match status" value="1"/>
</dbReference>
<dbReference type="Gene3D" id="1.20.1160.11">
    <property type="entry name" value="Paired amphipathic helix"/>
    <property type="match status" value="3"/>
</dbReference>
<keyword evidence="8" id="KW-1133">Transmembrane helix</keyword>
<feature type="compositionally biased region" description="Polar residues" evidence="7">
    <location>
        <begin position="651"/>
        <end position="660"/>
    </location>
</feature>
<sequence length="1594" mass="176949">PAQSRPYLGMNLAAYWKLIVPTKTLAELDADQWLFVASFGTSTFYSLPGLRFSRWGLLLVCCLANLCAGSLLAFVALHDGLDMYFYGSQNNQSVTIQLQTYVWMGLTAAFSGPLVETQGPRLGMMVGTILVAVGFFVAQLAVGAYSPLFLTIGYACFVGGGFGFVVIATMSATQKWFPDLRGFVSGLTMCAFGLGNAMWTIVYTRFLNRGGIFNPVTDVSNIPHIFWSNGVVIVLVLIATSLVIRTPSVGFTVNGHDMHCVPQNKAPDPKHIEDEFLKIGMTLVNYSVVHRGELDGTDVFYFQHVKALSLVQCILSSDFACMYIAFAATIIPAQVLSTELVDISTGIYRTSIETTNSLMTTGVVFYANPAFARKAVLTLVLTYQLVFLLVVPKAPMPFGAFQLFGLSFVFASGGSMAIIQCFVTDMFGVYHAGTMYGLLLTCWSLRAIVVGYAFSSFQVTAAATFQVQIQWMLVMLAVGWVALLFVRTNSMDRFFHGYQLSICGHVVFQYAFNGASSETFDDRDVVTILAPGTTHSLSDNDFMLWSSHTSPSATQQQSPYTITMVHLDLSTVAVDQHPREVKQQFGDQPDVYNQFLDVMKEFKSQTIDTPGVIQRVSELFKGHPNLIFGFNTFLPPGYRIRPETLDLYTVSQPAPSSATPLQARPNGPPPTSSSSSTNNNGTLPPLSSSSTSSMSLLRPPPVSIPPSDAALPSSNQTAAPPLSSKKQPSSKQAAIPSGAKGGGGPQPVEFDHAILYVTTIKKRFADEPETYKAFLEILHTYQKEQGSIKQVLDQVSFLFRDHPDLLREFTFFLPDAVQEQAKERLNKAAEKAQLRQAKLLASTSSHPAKCDTVKKKSVKKELKKDLLKDAIDDKDLNQGSGRRSKQVQKERGRNKATYDGLVKQRKHKMDTPPQRRDLLATTQTLMDPSEWHMFEKIKKVLPSRDSWREFLKCLELYAQEIVGRDDLVAMVQNLLGRHTDVVAEFTALLHTHGQAKDDSGGEIWPFIPLAETDLSQCRRATPSYRALPASYPLPPCSFRSPMERHVCNDAWVSVPTGSEDFSFKSMRKNQYEEALFKCEDERFEIDMVIDANAATIAILAPLAKELAVLSSDGRWNYVLDKHTLRVTHLNAISRIYGEAGRWFQTCHQMLELLAKHPAGAIPVIFKRLQQKDDEWRRARQDLNKQWKDVNEKNYHKSLDHSSFYFKQKDKKALSAKHLLSEAKKTLDAKDSAIFTLPAAKIHKDAVAASKSKSLVPGTEVVSDFGEGVVKAVDTNRGIATVQLPVGIAYIHVESLTIQEAADFPPNVVVSDDRDSGFFSEAAYVFVRLYHVLYSRLEQARELCEKAKRNRNRRTINPAAAMLAHAHHVAEVDTQTGDYEAFMSKLYALIDQLSLTACRYEDCCRSLMGSSSYFLFTMDKLVTLLLKQMQHMATDDACQKLAALYQSQLESPLEKGAYFTAAKPIFDDEGEGAFWMEFASGVLRKTPLASPSNNPGVDKKATTQLWAPSPRTKHTEPSKWLVEPHLSVEYLGSVEDDSNKDDDATLSEEDESGLSEEDVKSSKKRPRDEPQDDSSPPPPPPPEDTDESAPKRKKE</sequence>
<dbReference type="EMBL" id="QUTH01004201">
    <property type="protein sequence ID" value="RHZ15030.1"/>
    <property type="molecule type" value="Genomic_DNA"/>
</dbReference>
<feature type="region of interest" description="Disordered" evidence="7">
    <location>
        <begin position="1486"/>
        <end position="1519"/>
    </location>
</feature>
<dbReference type="GO" id="GO:0000785">
    <property type="term" value="C:chromatin"/>
    <property type="evidence" value="ECO:0007669"/>
    <property type="project" value="TreeGrafter"/>
</dbReference>
<dbReference type="FunFam" id="1.20.1160.11:FF:000003">
    <property type="entry name" value="Paired amphipathic helix SIN3-like protein"/>
    <property type="match status" value="1"/>
</dbReference>
<feature type="non-terminal residue" evidence="10">
    <location>
        <position position="1"/>
    </location>
</feature>
<feature type="compositionally biased region" description="Low complexity" evidence="7">
    <location>
        <begin position="718"/>
        <end position="734"/>
    </location>
</feature>
<comment type="caution">
    <text evidence="10">The sequence shown here is derived from an EMBL/GenBank/DDBJ whole genome shotgun (WGS) entry which is preliminary data.</text>
</comment>
<keyword evidence="4 5" id="KW-0539">Nucleus</keyword>
<feature type="compositionally biased region" description="Low complexity" evidence="7">
    <location>
        <begin position="672"/>
        <end position="697"/>
    </location>
</feature>
<evidence type="ECO:0000256" key="2">
    <source>
        <dbReference type="ARBA" id="ARBA00022491"/>
    </source>
</evidence>
<organism evidence="10 11">
    <name type="scientific">Aphanomyces astaci</name>
    <name type="common">Crayfish plague agent</name>
    <dbReference type="NCBI Taxonomy" id="112090"/>
    <lineage>
        <taxon>Eukaryota</taxon>
        <taxon>Sar</taxon>
        <taxon>Stramenopiles</taxon>
        <taxon>Oomycota</taxon>
        <taxon>Saprolegniomycetes</taxon>
        <taxon>Saprolegniales</taxon>
        <taxon>Verrucalvaceae</taxon>
        <taxon>Aphanomyces</taxon>
    </lineage>
</organism>
<proteinExistence type="predicted"/>
<accession>A0A3R7A6K3</accession>
<evidence type="ECO:0000256" key="6">
    <source>
        <dbReference type="SAM" id="Coils"/>
    </source>
</evidence>
<comment type="subcellular location">
    <subcellularLocation>
        <location evidence="1 5">Nucleus</location>
    </subcellularLocation>
</comment>
<protein>
    <recommendedName>
        <fullName evidence="9">Histone deacetylase interacting domain-containing protein</fullName>
    </recommendedName>
</protein>